<evidence type="ECO:0000313" key="6">
    <source>
        <dbReference type="EMBL" id="KJY82716.1"/>
    </source>
</evidence>
<feature type="chain" id="PRO_5002473012" evidence="4">
    <location>
        <begin position="22"/>
        <end position="334"/>
    </location>
</feature>
<dbReference type="Pfam" id="PF13609">
    <property type="entry name" value="Porin_4"/>
    <property type="match status" value="1"/>
</dbReference>
<dbReference type="AlphaFoldDB" id="A0A0F4NL14"/>
<gene>
    <name evidence="6" type="ORF">TW81_10850</name>
</gene>
<dbReference type="InterPro" id="IPR050298">
    <property type="entry name" value="Gram-neg_bact_OMP"/>
</dbReference>
<protein>
    <submittedName>
        <fullName evidence="6">Membrane protein</fullName>
    </submittedName>
</protein>
<dbReference type="STRING" id="579748.TW81_10850"/>
<dbReference type="PANTHER" id="PTHR34501:SF2">
    <property type="entry name" value="OUTER MEMBRANE PORIN F-RELATED"/>
    <property type="match status" value="1"/>
</dbReference>
<proteinExistence type="predicted"/>
<dbReference type="GO" id="GO:0015288">
    <property type="term" value="F:porin activity"/>
    <property type="evidence" value="ECO:0007669"/>
    <property type="project" value="InterPro"/>
</dbReference>
<accession>A0A0F4NL14</accession>
<dbReference type="SUPFAM" id="SSF56935">
    <property type="entry name" value="Porins"/>
    <property type="match status" value="1"/>
</dbReference>
<sequence>MKKAVLASAVFAAMVSGSSLAATVYKADGTEFKVGGRVEFRGDFIGNEDGEEVAGTMDDASRARFNLKGKSEITEGMSAFGVYEGEQKINSSDNGFKNRYMYAGLDFDGHALSFGKQDMAAVIVSDMTDISEFSGVQQVISGSKDKRDSVIAYRGEFADSFQLQATYQAQSDEDKDGYSLAGLYSAPFGLDVGLAFSGNDEGQGKGSASQVLGGLGYTWENLYIGGTYSAGDLDDKATGTDDKKFTAYELAFTYKITKPLSIALVYTNQENEEADGFKYDDVDGVEFALYYKFNANFRMYGSYFSNGVEKQIDATTGLATQGEDTLRFGARYDF</sequence>
<dbReference type="InterPro" id="IPR023614">
    <property type="entry name" value="Porin_dom_sf"/>
</dbReference>
<dbReference type="Gene3D" id="2.40.160.10">
    <property type="entry name" value="Porin"/>
    <property type="match status" value="1"/>
</dbReference>
<dbReference type="RefSeq" id="WP_045955741.1">
    <property type="nucleotide sequence ID" value="NZ_JXXV01000018.1"/>
</dbReference>
<keyword evidence="7" id="KW-1185">Reference proteome</keyword>
<dbReference type="EMBL" id="JXXV01000018">
    <property type="protein sequence ID" value="KJY82716.1"/>
    <property type="molecule type" value="Genomic_DNA"/>
</dbReference>
<evidence type="ECO:0000256" key="1">
    <source>
        <dbReference type="ARBA" id="ARBA00004571"/>
    </source>
</evidence>
<feature type="signal peptide" evidence="4">
    <location>
        <begin position="1"/>
        <end position="21"/>
    </location>
</feature>
<feature type="domain" description="Porin" evidence="5">
    <location>
        <begin position="7"/>
        <end position="303"/>
    </location>
</feature>
<dbReference type="OrthoDB" id="8173690at2"/>
<name>A0A0F4NL14_9VIBR</name>
<comment type="caution">
    <text evidence="6">The sequence shown here is derived from an EMBL/GenBank/DDBJ whole genome shotgun (WGS) entry which is preliminary data.</text>
</comment>
<reference evidence="6 7" key="1">
    <citation type="journal article" date="2015" name="BMC Genomics">
        <title>Genome mining reveals unlocked bioactive potential of marine Gram-negative bacteria.</title>
        <authorList>
            <person name="Machado H."/>
            <person name="Sonnenschein E.C."/>
            <person name="Melchiorsen J."/>
            <person name="Gram L."/>
        </authorList>
    </citation>
    <scope>NUCLEOTIDE SEQUENCE [LARGE SCALE GENOMIC DNA]</scope>
    <source>
        <strain evidence="6 7">S2757</strain>
    </source>
</reference>
<dbReference type="InterPro" id="IPR033900">
    <property type="entry name" value="Gram_neg_porin_domain"/>
</dbReference>
<dbReference type="GO" id="GO:0009279">
    <property type="term" value="C:cell outer membrane"/>
    <property type="evidence" value="ECO:0007669"/>
    <property type="project" value="UniProtKB-SubCell"/>
</dbReference>
<evidence type="ECO:0000313" key="7">
    <source>
        <dbReference type="Proteomes" id="UP000033673"/>
    </source>
</evidence>
<evidence type="ECO:0000256" key="2">
    <source>
        <dbReference type="ARBA" id="ARBA00022729"/>
    </source>
</evidence>
<keyword evidence="2 4" id="KW-0732">Signal</keyword>
<evidence type="ECO:0000259" key="5">
    <source>
        <dbReference type="Pfam" id="PF13609"/>
    </source>
</evidence>
<keyword evidence="3" id="KW-0472">Membrane</keyword>
<organism evidence="6 7">
    <name type="scientific">Vibrio galatheae</name>
    <dbReference type="NCBI Taxonomy" id="579748"/>
    <lineage>
        <taxon>Bacteria</taxon>
        <taxon>Pseudomonadati</taxon>
        <taxon>Pseudomonadota</taxon>
        <taxon>Gammaproteobacteria</taxon>
        <taxon>Vibrionales</taxon>
        <taxon>Vibrionaceae</taxon>
        <taxon>Vibrio</taxon>
    </lineage>
</organism>
<dbReference type="PATRIC" id="fig|579748.3.peg.2237"/>
<dbReference type="CDD" id="cd00342">
    <property type="entry name" value="gram_neg_porins"/>
    <property type="match status" value="1"/>
</dbReference>
<evidence type="ECO:0000256" key="3">
    <source>
        <dbReference type="ARBA" id="ARBA00023136"/>
    </source>
</evidence>
<dbReference type="Proteomes" id="UP000033673">
    <property type="component" value="Unassembled WGS sequence"/>
</dbReference>
<dbReference type="PANTHER" id="PTHR34501">
    <property type="entry name" value="PROTEIN YDDL-RELATED"/>
    <property type="match status" value="1"/>
</dbReference>
<comment type="subcellular location">
    <subcellularLocation>
        <location evidence="1">Cell outer membrane</location>
        <topology evidence="1">Multi-pass membrane protein</topology>
    </subcellularLocation>
</comment>
<evidence type="ECO:0000256" key="4">
    <source>
        <dbReference type="SAM" id="SignalP"/>
    </source>
</evidence>